<reference evidence="1" key="1">
    <citation type="submission" date="2020-09" db="EMBL/GenBank/DDBJ databases">
        <title>Genome-Enabled Discovery of Anthraquinone Biosynthesis in Senna tora.</title>
        <authorList>
            <person name="Kang S.-H."/>
            <person name="Pandey R.P."/>
            <person name="Lee C.-M."/>
            <person name="Sim J.-S."/>
            <person name="Jeong J.-T."/>
            <person name="Choi B.-S."/>
            <person name="Jung M."/>
            <person name="Ginzburg D."/>
            <person name="Zhao K."/>
            <person name="Won S.Y."/>
            <person name="Oh T.-J."/>
            <person name="Yu Y."/>
            <person name="Kim N.-H."/>
            <person name="Lee O.R."/>
            <person name="Lee T.-H."/>
            <person name="Bashyal P."/>
            <person name="Kim T.-S."/>
            <person name="Lee W.-H."/>
            <person name="Kawkins C."/>
            <person name="Kim C.-K."/>
            <person name="Kim J.S."/>
            <person name="Ahn B.O."/>
            <person name="Rhee S.Y."/>
            <person name="Sohng J.K."/>
        </authorList>
    </citation>
    <scope>NUCLEOTIDE SEQUENCE</scope>
    <source>
        <tissue evidence="1">Leaf</tissue>
    </source>
</reference>
<proteinExistence type="predicted"/>
<sequence length="23" mass="2515">MGLAINGEGEDALRLFYKMPECG</sequence>
<comment type="caution">
    <text evidence="1">The sequence shown here is derived from an EMBL/GenBank/DDBJ whole genome shotgun (WGS) entry which is preliminary data.</text>
</comment>
<evidence type="ECO:0000313" key="1">
    <source>
        <dbReference type="EMBL" id="KAF7811049.1"/>
    </source>
</evidence>
<protein>
    <submittedName>
        <fullName evidence="1">Putative pentatricopeptide repeat-containing protein</fullName>
    </submittedName>
</protein>
<dbReference type="EMBL" id="JAAIUW010000010">
    <property type="protein sequence ID" value="KAF7811049.1"/>
    <property type="molecule type" value="Genomic_DNA"/>
</dbReference>
<dbReference type="Proteomes" id="UP000634136">
    <property type="component" value="Unassembled WGS sequence"/>
</dbReference>
<keyword evidence="2" id="KW-1185">Reference proteome</keyword>
<gene>
    <name evidence="1" type="ORF">G2W53_032025</name>
</gene>
<dbReference type="AlphaFoldDB" id="A0A834T716"/>
<name>A0A834T716_9FABA</name>
<accession>A0A834T716</accession>
<organism evidence="1 2">
    <name type="scientific">Senna tora</name>
    <dbReference type="NCBI Taxonomy" id="362788"/>
    <lineage>
        <taxon>Eukaryota</taxon>
        <taxon>Viridiplantae</taxon>
        <taxon>Streptophyta</taxon>
        <taxon>Embryophyta</taxon>
        <taxon>Tracheophyta</taxon>
        <taxon>Spermatophyta</taxon>
        <taxon>Magnoliopsida</taxon>
        <taxon>eudicotyledons</taxon>
        <taxon>Gunneridae</taxon>
        <taxon>Pentapetalae</taxon>
        <taxon>rosids</taxon>
        <taxon>fabids</taxon>
        <taxon>Fabales</taxon>
        <taxon>Fabaceae</taxon>
        <taxon>Caesalpinioideae</taxon>
        <taxon>Cassia clade</taxon>
        <taxon>Senna</taxon>
    </lineage>
</organism>
<evidence type="ECO:0000313" key="2">
    <source>
        <dbReference type="Proteomes" id="UP000634136"/>
    </source>
</evidence>